<evidence type="ECO:0000313" key="2">
    <source>
        <dbReference type="EMBL" id="SVA25352.1"/>
    </source>
</evidence>
<accession>A0A381UAV2</accession>
<proteinExistence type="predicted"/>
<sequence length="185" mass="21500">MTEKWRFIFFEINLTSPPFSLPKKDESILIRRAETKDYTKIKNDLYPYMGHKQEFDKKYLDQISETGVNCFIAEVDNKLIHYFMVFDSAIESPLVQTPFDKKLLSQDDAYLGNAFTIPSARGKWITPRVVLNIIKYLQNETNATRALLLVHKDTPGAVGFFNRLGFKVIENAYPKTYLSRFLKGK</sequence>
<dbReference type="GO" id="GO:0016747">
    <property type="term" value="F:acyltransferase activity, transferring groups other than amino-acyl groups"/>
    <property type="evidence" value="ECO:0007669"/>
    <property type="project" value="InterPro"/>
</dbReference>
<reference evidence="2" key="1">
    <citation type="submission" date="2018-05" db="EMBL/GenBank/DDBJ databases">
        <authorList>
            <person name="Lanie J.A."/>
            <person name="Ng W.-L."/>
            <person name="Kazmierczak K.M."/>
            <person name="Andrzejewski T.M."/>
            <person name="Davidsen T.M."/>
            <person name="Wayne K.J."/>
            <person name="Tettelin H."/>
            <person name="Glass J.I."/>
            <person name="Rusch D."/>
            <person name="Podicherti R."/>
            <person name="Tsui H.-C.T."/>
            <person name="Winkler M.E."/>
        </authorList>
    </citation>
    <scope>NUCLEOTIDE SEQUENCE</scope>
</reference>
<protein>
    <recommendedName>
        <fullName evidence="1">N-acetyltransferase domain-containing protein</fullName>
    </recommendedName>
</protein>
<dbReference type="PROSITE" id="PS51186">
    <property type="entry name" value="GNAT"/>
    <property type="match status" value="1"/>
</dbReference>
<dbReference type="SUPFAM" id="SSF55729">
    <property type="entry name" value="Acyl-CoA N-acyltransferases (Nat)"/>
    <property type="match status" value="1"/>
</dbReference>
<organism evidence="2">
    <name type="scientific">marine metagenome</name>
    <dbReference type="NCBI Taxonomy" id="408172"/>
    <lineage>
        <taxon>unclassified sequences</taxon>
        <taxon>metagenomes</taxon>
        <taxon>ecological metagenomes</taxon>
    </lineage>
</organism>
<dbReference type="Gene3D" id="3.40.630.30">
    <property type="match status" value="1"/>
</dbReference>
<dbReference type="InterPro" id="IPR000182">
    <property type="entry name" value="GNAT_dom"/>
</dbReference>
<name>A0A381UAV2_9ZZZZ</name>
<dbReference type="Pfam" id="PF00583">
    <property type="entry name" value="Acetyltransf_1"/>
    <property type="match status" value="1"/>
</dbReference>
<gene>
    <name evidence="2" type="ORF">METZ01_LOCUS78206</name>
</gene>
<dbReference type="AlphaFoldDB" id="A0A381UAV2"/>
<dbReference type="EMBL" id="UINC01006081">
    <property type="protein sequence ID" value="SVA25352.1"/>
    <property type="molecule type" value="Genomic_DNA"/>
</dbReference>
<dbReference type="InterPro" id="IPR016181">
    <property type="entry name" value="Acyl_CoA_acyltransferase"/>
</dbReference>
<evidence type="ECO:0000259" key="1">
    <source>
        <dbReference type="PROSITE" id="PS51186"/>
    </source>
</evidence>
<feature type="domain" description="N-acetyltransferase" evidence="1">
    <location>
        <begin position="28"/>
        <end position="185"/>
    </location>
</feature>